<dbReference type="Proteomes" id="UP000294071">
    <property type="component" value="Unassembled WGS sequence"/>
</dbReference>
<dbReference type="RefSeq" id="WP_129399770.1">
    <property type="nucleotide sequence ID" value="NZ_SDWT01000001.1"/>
</dbReference>
<sequence length="261" mass="27733">MSLPDLPVLSSDCSQCSGLCCVLLPFSRDDGFKVSKPGGTPCANLAADDSCGIHATLRRDGWVGCTRFECFGAGQHVTRVTFAGASWRDQTDLGEMAAVLSVVRGLHEMLLHLRTAADRAAGVVPDGLVEEIVALDHADPVTLLTTDLDELQARVGTVLRDASVAVRGSGPDLSYDDLAGRDLRTRDLGRATLRGAVLIQADLRDTSLDDTDLLGADLRDADVRGTDLSSTLFLTQPQVNGARGDARTVLPDGIDRPGHWT</sequence>
<gene>
    <name evidence="1" type="ORF">EUA93_08725</name>
</gene>
<name>A0A4Q2S268_9ACTN</name>
<dbReference type="SUPFAM" id="SSF141571">
    <property type="entry name" value="Pentapeptide repeat-like"/>
    <property type="match status" value="1"/>
</dbReference>
<dbReference type="AlphaFoldDB" id="A0A4Q2S268"/>
<keyword evidence="2" id="KW-1185">Reference proteome</keyword>
<dbReference type="OrthoDB" id="154708at2"/>
<dbReference type="Pfam" id="PF00805">
    <property type="entry name" value="Pentapeptide"/>
    <property type="match status" value="1"/>
</dbReference>
<accession>A0A4Q2S268</accession>
<evidence type="ECO:0000313" key="1">
    <source>
        <dbReference type="EMBL" id="RYB94419.1"/>
    </source>
</evidence>
<evidence type="ECO:0000313" key="2">
    <source>
        <dbReference type="Proteomes" id="UP000294071"/>
    </source>
</evidence>
<comment type="caution">
    <text evidence="1">The sequence shown here is derived from an EMBL/GenBank/DDBJ whole genome shotgun (WGS) entry which is preliminary data.</text>
</comment>
<dbReference type="EMBL" id="SDWT01000001">
    <property type="protein sequence ID" value="RYB94419.1"/>
    <property type="molecule type" value="Genomic_DNA"/>
</dbReference>
<dbReference type="Gene3D" id="2.160.20.80">
    <property type="entry name" value="E3 ubiquitin-protein ligase SopA"/>
    <property type="match status" value="1"/>
</dbReference>
<dbReference type="InterPro" id="IPR001646">
    <property type="entry name" value="5peptide_repeat"/>
</dbReference>
<organism evidence="1 2">
    <name type="scientific">Nocardioides oleivorans</name>
    <dbReference type="NCBI Taxonomy" id="273676"/>
    <lineage>
        <taxon>Bacteria</taxon>
        <taxon>Bacillati</taxon>
        <taxon>Actinomycetota</taxon>
        <taxon>Actinomycetes</taxon>
        <taxon>Propionibacteriales</taxon>
        <taxon>Nocardioidaceae</taxon>
        <taxon>Nocardioides</taxon>
    </lineage>
</organism>
<proteinExistence type="predicted"/>
<protein>
    <submittedName>
        <fullName evidence="1">Pentapeptide repeat-containing protein</fullName>
    </submittedName>
</protein>
<reference evidence="1 2" key="1">
    <citation type="submission" date="2019-01" db="EMBL/GenBank/DDBJ databases">
        <title>Novel species of Nocardioides.</title>
        <authorList>
            <person name="Liu Q."/>
            <person name="Xin Y.-H."/>
        </authorList>
    </citation>
    <scope>NUCLEOTIDE SEQUENCE [LARGE SCALE GENOMIC DNA]</scope>
    <source>
        <strain evidence="1 2">CGMCC 4.6882</strain>
    </source>
</reference>